<organism evidence="2 3">
    <name type="scientific">Leptosia nina</name>
    <dbReference type="NCBI Taxonomy" id="320188"/>
    <lineage>
        <taxon>Eukaryota</taxon>
        <taxon>Metazoa</taxon>
        <taxon>Ecdysozoa</taxon>
        <taxon>Arthropoda</taxon>
        <taxon>Hexapoda</taxon>
        <taxon>Insecta</taxon>
        <taxon>Pterygota</taxon>
        <taxon>Neoptera</taxon>
        <taxon>Endopterygota</taxon>
        <taxon>Lepidoptera</taxon>
        <taxon>Glossata</taxon>
        <taxon>Ditrysia</taxon>
        <taxon>Papilionoidea</taxon>
        <taxon>Pieridae</taxon>
        <taxon>Pierinae</taxon>
        <taxon>Leptosia</taxon>
    </lineage>
</organism>
<dbReference type="EMBL" id="CAVLEF010000009">
    <property type="protein sequence ID" value="CAK1547712.1"/>
    <property type="molecule type" value="Genomic_DNA"/>
</dbReference>
<dbReference type="Pfam" id="PF07648">
    <property type="entry name" value="Kazal_2"/>
    <property type="match status" value="1"/>
</dbReference>
<sequence length="83" mass="9191">MVTNVGGQSMPCVCLPEAPVCASDFNTYPGACVMRCAGLSFKIMLKVIFHGTCEDLFRQLLFKQNAQPSYKSRLVKPYPISNK</sequence>
<dbReference type="SUPFAM" id="SSF100895">
    <property type="entry name" value="Kazal-type serine protease inhibitors"/>
    <property type="match status" value="1"/>
</dbReference>
<name>A0AAV1JEB8_9NEOP</name>
<evidence type="ECO:0000259" key="1">
    <source>
        <dbReference type="SMART" id="SM00280"/>
    </source>
</evidence>
<dbReference type="SMART" id="SM00280">
    <property type="entry name" value="KAZAL"/>
    <property type="match status" value="1"/>
</dbReference>
<dbReference type="InterPro" id="IPR002350">
    <property type="entry name" value="Kazal_dom"/>
</dbReference>
<dbReference type="AlphaFoldDB" id="A0AAV1JEB8"/>
<feature type="domain" description="Kazal-like" evidence="1">
    <location>
        <begin position="11"/>
        <end position="53"/>
    </location>
</feature>
<protein>
    <recommendedName>
        <fullName evidence="1">Kazal-like domain-containing protein</fullName>
    </recommendedName>
</protein>
<gene>
    <name evidence="2" type="ORF">LNINA_LOCUS7170</name>
</gene>
<proteinExistence type="predicted"/>
<accession>A0AAV1JEB8</accession>
<comment type="caution">
    <text evidence="2">The sequence shown here is derived from an EMBL/GenBank/DDBJ whole genome shotgun (WGS) entry which is preliminary data.</text>
</comment>
<evidence type="ECO:0000313" key="3">
    <source>
        <dbReference type="Proteomes" id="UP001497472"/>
    </source>
</evidence>
<evidence type="ECO:0000313" key="2">
    <source>
        <dbReference type="EMBL" id="CAK1547712.1"/>
    </source>
</evidence>
<keyword evidence="3" id="KW-1185">Reference proteome</keyword>
<dbReference type="InterPro" id="IPR036058">
    <property type="entry name" value="Kazal_dom_sf"/>
</dbReference>
<dbReference type="Gene3D" id="3.30.60.30">
    <property type="match status" value="1"/>
</dbReference>
<dbReference type="Proteomes" id="UP001497472">
    <property type="component" value="Unassembled WGS sequence"/>
</dbReference>
<dbReference type="CDD" id="cd00104">
    <property type="entry name" value="KAZAL_FS"/>
    <property type="match status" value="1"/>
</dbReference>
<reference evidence="2 3" key="1">
    <citation type="submission" date="2023-11" db="EMBL/GenBank/DDBJ databases">
        <authorList>
            <person name="Okamura Y."/>
        </authorList>
    </citation>
    <scope>NUCLEOTIDE SEQUENCE [LARGE SCALE GENOMIC DNA]</scope>
</reference>